<evidence type="ECO:0000256" key="2">
    <source>
        <dbReference type="SAM" id="Phobius"/>
    </source>
</evidence>
<evidence type="ECO:0000313" key="4">
    <source>
        <dbReference type="EMBL" id="QEO18614.1"/>
    </source>
</evidence>
<sequence>MSNLQPRPATPPHRIGRWLLQGLLLPIALYGGAAFWYSTLTPPMLRGVLAILFPALLLLCLLVRPAAPRRIAISCLLAAGLTWYLTDQPRNTRDWAAEYAVPANVIFKGNTAYIENIRNIRYKTPDDYTTQYYNAAFNTDDVTSVDLITSYWSGPAIAHVFLSFGFADGRHLAVSIETRRQKTFPYSAIAGFFHHYELFYVVADERDLIGVRTDIRKERVYVYHLDLSAKTRKALFLNYLHAIKTLHDHPRWYNTLTTNCTTEILTRAGVQLHWRFDWRVLLSGHTAALAYDLGLLDTHIPFADLQRRSLIQRPEGATPDAPDYSASIRRGLPLPPSSE</sequence>
<evidence type="ECO:0000259" key="3">
    <source>
        <dbReference type="Pfam" id="PF13387"/>
    </source>
</evidence>
<dbReference type="KEGG" id="acek:FLP30_06735"/>
<feature type="transmembrane region" description="Helical" evidence="2">
    <location>
        <begin position="18"/>
        <end position="38"/>
    </location>
</feature>
<dbReference type="EMBL" id="CP043506">
    <property type="protein sequence ID" value="QEO18614.1"/>
    <property type="molecule type" value="Genomic_DNA"/>
</dbReference>
<evidence type="ECO:0000313" key="5">
    <source>
        <dbReference type="Proteomes" id="UP000324536"/>
    </source>
</evidence>
<dbReference type="InterPro" id="IPR025178">
    <property type="entry name" value="Lnb_N"/>
</dbReference>
<feature type="domain" description="Lnb N-terminal periplasmic" evidence="3">
    <location>
        <begin position="130"/>
        <end position="268"/>
    </location>
</feature>
<keyword evidence="2" id="KW-0472">Membrane</keyword>
<name>A0A5C1YQI0_9PROT</name>
<keyword evidence="5" id="KW-1185">Reference proteome</keyword>
<feature type="region of interest" description="Disordered" evidence="1">
    <location>
        <begin position="314"/>
        <end position="339"/>
    </location>
</feature>
<reference evidence="4 5" key="1">
    <citation type="submission" date="2019-09" db="EMBL/GenBank/DDBJ databases">
        <title>Genome sequencing of strain KACC 21233.</title>
        <authorList>
            <person name="Heo J."/>
            <person name="Kim S.-J."/>
            <person name="Kim J.-S."/>
            <person name="Hong S.-B."/>
            <person name="Kwon S.-W."/>
        </authorList>
    </citation>
    <scope>NUCLEOTIDE SEQUENCE [LARGE SCALE GENOMIC DNA]</scope>
    <source>
        <strain evidence="4 5">KACC 21233</strain>
    </source>
</reference>
<protein>
    <submittedName>
        <fullName evidence="4">DUF4105 domain-containing protein</fullName>
    </submittedName>
</protein>
<proteinExistence type="predicted"/>
<dbReference type="OrthoDB" id="274718at2"/>
<accession>A0A5C1YQI0</accession>
<dbReference type="AlphaFoldDB" id="A0A5C1YQI0"/>
<dbReference type="RefSeq" id="WP_149280273.1">
    <property type="nucleotide sequence ID" value="NZ_CP043506.1"/>
</dbReference>
<feature type="transmembrane region" description="Helical" evidence="2">
    <location>
        <begin position="44"/>
        <end position="63"/>
    </location>
</feature>
<gene>
    <name evidence="4" type="ORF">FLP30_06735</name>
</gene>
<dbReference type="Proteomes" id="UP000324536">
    <property type="component" value="Chromosome"/>
</dbReference>
<dbReference type="Pfam" id="PF13387">
    <property type="entry name" value="Lnb_N"/>
    <property type="match status" value="1"/>
</dbReference>
<evidence type="ECO:0000256" key="1">
    <source>
        <dbReference type="SAM" id="MobiDB-lite"/>
    </source>
</evidence>
<keyword evidence="2" id="KW-1133">Transmembrane helix</keyword>
<organism evidence="4 5">
    <name type="scientific">Acetobacter vaccinii</name>
    <dbReference type="NCBI Taxonomy" id="2592655"/>
    <lineage>
        <taxon>Bacteria</taxon>
        <taxon>Pseudomonadati</taxon>
        <taxon>Pseudomonadota</taxon>
        <taxon>Alphaproteobacteria</taxon>
        <taxon>Acetobacterales</taxon>
        <taxon>Acetobacteraceae</taxon>
        <taxon>Acetobacter</taxon>
    </lineage>
</organism>
<keyword evidence="2" id="KW-0812">Transmembrane</keyword>